<keyword evidence="1" id="KW-1133">Transmembrane helix</keyword>
<feature type="transmembrane region" description="Helical" evidence="1">
    <location>
        <begin position="110"/>
        <end position="127"/>
    </location>
</feature>
<keyword evidence="3" id="KW-1185">Reference proteome</keyword>
<keyword evidence="1" id="KW-0812">Transmembrane</keyword>
<protein>
    <submittedName>
        <fullName evidence="2">Uncharacterized protein</fullName>
    </submittedName>
</protein>
<proteinExistence type="predicted"/>
<accession>A0A4S8MR33</accession>
<sequence>MRVVYHHRHLLCCKFHRVMTQTTCVILLHLLMITGAAFLTGGARVVHQDLHPTITQPNHTLLIMGVLALLLPTAFFTALDRDANSIEASAAENFINTGIREQVINISRELAILLLLLYVSARIFLINPPGKGNAGFLRHSDAPIEYLHEEERLVHFSILFAGSLCLC</sequence>
<dbReference type="EMBL" id="ML179049">
    <property type="protein sequence ID" value="THV05425.1"/>
    <property type="molecule type" value="Genomic_DNA"/>
</dbReference>
<name>A0A4S8MR33_DENBC</name>
<reference evidence="2 3" key="1">
    <citation type="journal article" date="2019" name="Nat. Ecol. Evol.">
        <title>Megaphylogeny resolves global patterns of mushroom evolution.</title>
        <authorList>
            <person name="Varga T."/>
            <person name="Krizsan K."/>
            <person name="Foldi C."/>
            <person name="Dima B."/>
            <person name="Sanchez-Garcia M."/>
            <person name="Sanchez-Ramirez S."/>
            <person name="Szollosi G.J."/>
            <person name="Szarkandi J.G."/>
            <person name="Papp V."/>
            <person name="Albert L."/>
            <person name="Andreopoulos W."/>
            <person name="Angelini C."/>
            <person name="Antonin V."/>
            <person name="Barry K.W."/>
            <person name="Bougher N.L."/>
            <person name="Buchanan P."/>
            <person name="Buyck B."/>
            <person name="Bense V."/>
            <person name="Catcheside P."/>
            <person name="Chovatia M."/>
            <person name="Cooper J."/>
            <person name="Damon W."/>
            <person name="Desjardin D."/>
            <person name="Finy P."/>
            <person name="Geml J."/>
            <person name="Haridas S."/>
            <person name="Hughes K."/>
            <person name="Justo A."/>
            <person name="Karasinski D."/>
            <person name="Kautmanova I."/>
            <person name="Kiss B."/>
            <person name="Kocsube S."/>
            <person name="Kotiranta H."/>
            <person name="LaButti K.M."/>
            <person name="Lechner B.E."/>
            <person name="Liimatainen K."/>
            <person name="Lipzen A."/>
            <person name="Lukacs Z."/>
            <person name="Mihaltcheva S."/>
            <person name="Morgado L.N."/>
            <person name="Niskanen T."/>
            <person name="Noordeloos M.E."/>
            <person name="Ohm R.A."/>
            <person name="Ortiz-Santana B."/>
            <person name="Ovrebo C."/>
            <person name="Racz N."/>
            <person name="Riley R."/>
            <person name="Savchenko A."/>
            <person name="Shiryaev A."/>
            <person name="Soop K."/>
            <person name="Spirin V."/>
            <person name="Szebenyi C."/>
            <person name="Tomsovsky M."/>
            <person name="Tulloss R.E."/>
            <person name="Uehling J."/>
            <person name="Grigoriev I.V."/>
            <person name="Vagvolgyi C."/>
            <person name="Papp T."/>
            <person name="Martin F.M."/>
            <person name="Miettinen O."/>
            <person name="Hibbett D.S."/>
            <person name="Nagy L.G."/>
        </authorList>
    </citation>
    <scope>NUCLEOTIDE SEQUENCE [LARGE SCALE GENOMIC DNA]</scope>
    <source>
        <strain evidence="2 3">CBS 962.96</strain>
    </source>
</reference>
<gene>
    <name evidence="2" type="ORF">K435DRAFT_105482</name>
</gene>
<evidence type="ECO:0000313" key="3">
    <source>
        <dbReference type="Proteomes" id="UP000297245"/>
    </source>
</evidence>
<dbReference type="Proteomes" id="UP000297245">
    <property type="component" value="Unassembled WGS sequence"/>
</dbReference>
<keyword evidence="1" id="KW-0472">Membrane</keyword>
<organism evidence="2 3">
    <name type="scientific">Dendrothele bispora (strain CBS 962.96)</name>
    <dbReference type="NCBI Taxonomy" id="1314807"/>
    <lineage>
        <taxon>Eukaryota</taxon>
        <taxon>Fungi</taxon>
        <taxon>Dikarya</taxon>
        <taxon>Basidiomycota</taxon>
        <taxon>Agaricomycotina</taxon>
        <taxon>Agaricomycetes</taxon>
        <taxon>Agaricomycetidae</taxon>
        <taxon>Agaricales</taxon>
        <taxon>Agaricales incertae sedis</taxon>
        <taxon>Dendrothele</taxon>
    </lineage>
</organism>
<feature type="transmembrane region" description="Helical" evidence="1">
    <location>
        <begin position="61"/>
        <end position="79"/>
    </location>
</feature>
<dbReference type="AlphaFoldDB" id="A0A4S8MR33"/>
<feature type="transmembrane region" description="Helical" evidence="1">
    <location>
        <begin position="21"/>
        <end position="41"/>
    </location>
</feature>
<evidence type="ECO:0000313" key="2">
    <source>
        <dbReference type="EMBL" id="THV05425.1"/>
    </source>
</evidence>
<evidence type="ECO:0000256" key="1">
    <source>
        <dbReference type="SAM" id="Phobius"/>
    </source>
</evidence>